<dbReference type="PANTHER" id="PTHR30221:SF1">
    <property type="entry name" value="SMALL-CONDUCTANCE MECHANOSENSITIVE CHANNEL"/>
    <property type="match status" value="1"/>
</dbReference>
<dbReference type="InterPro" id="IPR008910">
    <property type="entry name" value="MSC_TM_helix"/>
</dbReference>
<feature type="transmembrane region" description="Helical" evidence="5">
    <location>
        <begin position="183"/>
        <end position="203"/>
    </location>
</feature>
<dbReference type="SUPFAM" id="SSF50182">
    <property type="entry name" value="Sm-like ribonucleoproteins"/>
    <property type="match status" value="1"/>
</dbReference>
<feature type="transmembrane region" description="Helical" evidence="5">
    <location>
        <begin position="24"/>
        <end position="45"/>
    </location>
</feature>
<dbReference type="GO" id="GO:0008381">
    <property type="term" value="F:mechanosensitive monoatomic ion channel activity"/>
    <property type="evidence" value="ECO:0007669"/>
    <property type="project" value="InterPro"/>
</dbReference>
<evidence type="ECO:0000313" key="8">
    <source>
        <dbReference type="EMBL" id="KYC47396.1"/>
    </source>
</evidence>
<reference evidence="10 11" key="1">
    <citation type="journal article" date="2016" name="ISME J.">
        <title>Chasing the elusive Euryarchaeota class WSA2: genomes reveal a uniquely fastidious methyl-reducing methanogen.</title>
        <authorList>
            <person name="Nobu M.K."/>
            <person name="Narihiro T."/>
            <person name="Kuroda K."/>
            <person name="Mei R."/>
            <person name="Liu W.T."/>
        </authorList>
    </citation>
    <scope>NUCLEOTIDE SEQUENCE [LARGE SCALE GENOMIC DNA]</scope>
    <source>
        <strain evidence="7">B03fssc0709_Meth_Bin005</strain>
        <strain evidence="8">B15fssc0709_Meth_Bin003</strain>
        <strain evidence="9">BMIXfssc0709_Meth_Bin006</strain>
    </source>
</reference>
<accession>A0A150IX65</accession>
<sequence>MNIDIIFLEIRLFFDSLISAFSQILPRVFFAILILVLGFFIGKGLGRLTQALMKKIGVEKALKKTEAEKITERIGFKILKSVEVFISWIVYIISIFLAFEVLDLPGLSNSMGVFINYVPNILIAFFVVIIGLVVADKIAVFVEKVFEDTNIPKYWFFGKGIRYFIYILVGTMALTQLKVSTGILIITITIIMVLWSIIAIIGLKNIVPNFFSGVFIVFYRQINVGDTIKIEDMEGVVEEVSLVYTKIKREDGKYLLIPNSKILDNVITKE</sequence>
<organism evidence="7 11">
    <name type="scientific">Candidatus Methanofastidiosum methylothiophilum</name>
    <dbReference type="NCBI Taxonomy" id="1705564"/>
    <lineage>
        <taxon>Archaea</taxon>
        <taxon>Methanobacteriati</taxon>
        <taxon>Methanobacteriota</taxon>
        <taxon>Stenosarchaea group</taxon>
        <taxon>Candidatus Methanofastidiosia</taxon>
        <taxon>Candidatus Methanofastidiosales</taxon>
        <taxon>Candidatus Methanofastidiosaceae</taxon>
        <taxon>Candidatus Methanofastidiosum</taxon>
    </lineage>
</organism>
<dbReference type="Proteomes" id="UP000092401">
    <property type="component" value="Unassembled WGS sequence"/>
</dbReference>
<evidence type="ECO:0000313" key="11">
    <source>
        <dbReference type="Proteomes" id="UP000092401"/>
    </source>
</evidence>
<dbReference type="InterPro" id="IPR010920">
    <property type="entry name" value="LSM_dom_sf"/>
</dbReference>
<dbReference type="Gene3D" id="1.10.287.1260">
    <property type="match status" value="1"/>
</dbReference>
<evidence type="ECO:0000313" key="7">
    <source>
        <dbReference type="EMBL" id="KYC44442.1"/>
    </source>
</evidence>
<gene>
    <name evidence="7" type="ORF">APG10_01713</name>
    <name evidence="8" type="ORF">APG11_01166</name>
    <name evidence="9" type="ORF">APG12_01585</name>
</gene>
<dbReference type="Proteomes" id="UP000091929">
    <property type="component" value="Unassembled WGS sequence"/>
</dbReference>
<dbReference type="InterPro" id="IPR045275">
    <property type="entry name" value="MscS_archaea/bacteria_type"/>
</dbReference>
<feature type="domain" description="Mechanosensitive ion channel MscS" evidence="6">
    <location>
        <begin position="205"/>
        <end position="267"/>
    </location>
</feature>
<feature type="transmembrane region" description="Helical" evidence="5">
    <location>
        <begin position="156"/>
        <end position="177"/>
    </location>
</feature>
<name>A0A150IHN0_9EURY</name>
<protein>
    <submittedName>
        <fullName evidence="7">Small-conductance mechanosensitive channel MscMJ</fullName>
    </submittedName>
</protein>
<dbReference type="Gene3D" id="2.30.30.60">
    <property type="match status" value="1"/>
</dbReference>
<dbReference type="EMBL" id="LNJC01000040">
    <property type="protein sequence ID" value="KYC49284.1"/>
    <property type="molecule type" value="Genomic_DNA"/>
</dbReference>
<dbReference type="PANTHER" id="PTHR30221">
    <property type="entry name" value="SMALL-CONDUCTANCE MECHANOSENSITIVE CHANNEL"/>
    <property type="match status" value="1"/>
</dbReference>
<dbReference type="Proteomes" id="UP000092403">
    <property type="component" value="Unassembled WGS sequence"/>
</dbReference>
<dbReference type="EMBL" id="LNGE01000065">
    <property type="protein sequence ID" value="KYC44442.1"/>
    <property type="molecule type" value="Genomic_DNA"/>
</dbReference>
<evidence type="ECO:0000256" key="3">
    <source>
        <dbReference type="ARBA" id="ARBA00022989"/>
    </source>
</evidence>
<evidence type="ECO:0000256" key="4">
    <source>
        <dbReference type="ARBA" id="ARBA00023136"/>
    </source>
</evidence>
<keyword evidence="4 5" id="KW-0472">Membrane</keyword>
<evidence type="ECO:0000256" key="1">
    <source>
        <dbReference type="ARBA" id="ARBA00004370"/>
    </source>
</evidence>
<evidence type="ECO:0000256" key="5">
    <source>
        <dbReference type="SAM" id="Phobius"/>
    </source>
</evidence>
<evidence type="ECO:0000313" key="9">
    <source>
        <dbReference type="EMBL" id="KYC49284.1"/>
    </source>
</evidence>
<feature type="transmembrane region" description="Helical" evidence="5">
    <location>
        <begin position="82"/>
        <end position="102"/>
    </location>
</feature>
<accession>A0A150IHN0</accession>
<keyword evidence="3 5" id="KW-1133">Transmembrane helix</keyword>
<dbReference type="GO" id="GO:0016020">
    <property type="term" value="C:membrane"/>
    <property type="evidence" value="ECO:0007669"/>
    <property type="project" value="UniProtKB-SubCell"/>
</dbReference>
<comment type="caution">
    <text evidence="7">The sequence shown here is derived from an EMBL/GenBank/DDBJ whole genome shotgun (WGS) entry which is preliminary data.</text>
</comment>
<dbReference type="AlphaFoldDB" id="A0A150IHN0"/>
<evidence type="ECO:0000256" key="2">
    <source>
        <dbReference type="ARBA" id="ARBA00022692"/>
    </source>
</evidence>
<comment type="subcellular location">
    <subcellularLocation>
        <location evidence="1">Membrane</location>
    </subcellularLocation>
</comment>
<dbReference type="EMBL" id="LNGF01000024">
    <property type="protein sequence ID" value="KYC47396.1"/>
    <property type="molecule type" value="Genomic_DNA"/>
</dbReference>
<dbReference type="Pfam" id="PF00924">
    <property type="entry name" value="MS_channel_2nd"/>
    <property type="match status" value="1"/>
</dbReference>
<feature type="transmembrane region" description="Helical" evidence="5">
    <location>
        <begin position="114"/>
        <end position="135"/>
    </location>
</feature>
<keyword evidence="2 5" id="KW-0812">Transmembrane</keyword>
<accession>A0A150IR00</accession>
<proteinExistence type="predicted"/>
<evidence type="ECO:0000259" key="6">
    <source>
        <dbReference type="Pfam" id="PF00924"/>
    </source>
</evidence>
<dbReference type="InterPro" id="IPR006685">
    <property type="entry name" value="MscS_channel_2nd"/>
</dbReference>
<dbReference type="InterPro" id="IPR023408">
    <property type="entry name" value="MscS_beta-dom_sf"/>
</dbReference>
<evidence type="ECO:0000313" key="10">
    <source>
        <dbReference type="Proteomes" id="UP000091929"/>
    </source>
</evidence>
<dbReference type="Pfam" id="PF05552">
    <property type="entry name" value="MS_channel_1st_1"/>
    <property type="match status" value="2"/>
</dbReference>